<keyword evidence="1" id="KW-0812">Transmembrane</keyword>
<name>A0A2T6AQJ3_9RHOB</name>
<feature type="transmembrane region" description="Helical" evidence="1">
    <location>
        <begin position="6"/>
        <end position="24"/>
    </location>
</feature>
<evidence type="ECO:0000313" key="3">
    <source>
        <dbReference type="Proteomes" id="UP000244069"/>
    </source>
</evidence>
<comment type="caution">
    <text evidence="2">The sequence shown here is derived from an EMBL/GenBank/DDBJ whole genome shotgun (WGS) entry which is preliminary data.</text>
</comment>
<evidence type="ECO:0000313" key="2">
    <source>
        <dbReference type="EMBL" id="PTX46026.1"/>
    </source>
</evidence>
<keyword evidence="1" id="KW-0472">Membrane</keyword>
<dbReference type="RefSeq" id="WP_107977416.1">
    <property type="nucleotide sequence ID" value="NZ_BMEZ01000019.1"/>
</dbReference>
<dbReference type="InterPro" id="IPR045616">
    <property type="entry name" value="DUF6446"/>
</dbReference>
<evidence type="ECO:0000256" key="1">
    <source>
        <dbReference type="SAM" id="Phobius"/>
    </source>
</evidence>
<organism evidence="2 3">
    <name type="scientific">Allosediminivita pacifica</name>
    <dbReference type="NCBI Taxonomy" id="1267769"/>
    <lineage>
        <taxon>Bacteria</taxon>
        <taxon>Pseudomonadati</taxon>
        <taxon>Pseudomonadota</taxon>
        <taxon>Alphaproteobacteria</taxon>
        <taxon>Rhodobacterales</taxon>
        <taxon>Paracoccaceae</taxon>
        <taxon>Allosediminivita</taxon>
    </lineage>
</organism>
<dbReference type="Proteomes" id="UP000244069">
    <property type="component" value="Unassembled WGS sequence"/>
</dbReference>
<dbReference type="EMBL" id="QBKN01000018">
    <property type="protein sequence ID" value="PTX46026.1"/>
    <property type="molecule type" value="Genomic_DNA"/>
</dbReference>
<gene>
    <name evidence="2" type="ORF">C8N44_1181</name>
</gene>
<keyword evidence="3" id="KW-1185">Reference proteome</keyword>
<dbReference type="Pfam" id="PF20044">
    <property type="entry name" value="DUF6446"/>
    <property type="match status" value="1"/>
</dbReference>
<keyword evidence="1" id="KW-1133">Transmembrane helix</keyword>
<accession>A0A2T6AQJ3</accession>
<sequence length="171" mass="18934">MTGKLLGILIVATALIFGAVVYYFQVFYYYDRVDPTGIEVTLALPDGGHEQIPFGDFEAIDAISSPIRYRACFTTEADLGDLTERFESYPGAQPRNAPFWFGCFDAENIGEMIEDGRAQVFLGEGNIEFGVDRVTAITDDGRGYTWHELNDCGQKAYDGTPLGDHCPPRPD</sequence>
<dbReference type="AlphaFoldDB" id="A0A2T6AQJ3"/>
<reference evidence="2 3" key="1">
    <citation type="submission" date="2018-04" db="EMBL/GenBank/DDBJ databases">
        <title>Genomic Encyclopedia of Archaeal and Bacterial Type Strains, Phase II (KMG-II): from individual species to whole genera.</title>
        <authorList>
            <person name="Goeker M."/>
        </authorList>
    </citation>
    <scope>NUCLEOTIDE SEQUENCE [LARGE SCALE GENOMIC DNA]</scope>
    <source>
        <strain evidence="2 3">DSM 29329</strain>
    </source>
</reference>
<evidence type="ECO:0008006" key="4">
    <source>
        <dbReference type="Google" id="ProtNLM"/>
    </source>
</evidence>
<dbReference type="OrthoDB" id="7819947at2"/>
<proteinExistence type="predicted"/>
<protein>
    <recommendedName>
        <fullName evidence="4">Histidine kinase</fullName>
    </recommendedName>
</protein>